<evidence type="ECO:0008006" key="3">
    <source>
        <dbReference type="Google" id="ProtNLM"/>
    </source>
</evidence>
<proteinExistence type="predicted"/>
<name>A0A1G8CIJ2_9BACT</name>
<organism evidence="1 2">
    <name type="scientific">Dyadobacter soli</name>
    <dbReference type="NCBI Taxonomy" id="659014"/>
    <lineage>
        <taxon>Bacteria</taxon>
        <taxon>Pseudomonadati</taxon>
        <taxon>Bacteroidota</taxon>
        <taxon>Cytophagia</taxon>
        <taxon>Cytophagales</taxon>
        <taxon>Spirosomataceae</taxon>
        <taxon>Dyadobacter</taxon>
    </lineage>
</organism>
<dbReference type="STRING" id="659014.SAMN04487996_1389"/>
<accession>A0A1G8CIJ2</accession>
<dbReference type="Proteomes" id="UP000198748">
    <property type="component" value="Unassembled WGS sequence"/>
</dbReference>
<evidence type="ECO:0000313" key="1">
    <source>
        <dbReference type="EMBL" id="SDH45252.1"/>
    </source>
</evidence>
<protein>
    <recommendedName>
        <fullName evidence="3">Winged helix DNA-binding domain-containing protein</fullName>
    </recommendedName>
</protein>
<keyword evidence="2" id="KW-1185">Reference proteome</keyword>
<reference evidence="2" key="1">
    <citation type="submission" date="2016-10" db="EMBL/GenBank/DDBJ databases">
        <authorList>
            <person name="Varghese N."/>
            <person name="Submissions S."/>
        </authorList>
    </citation>
    <scope>NUCLEOTIDE SEQUENCE [LARGE SCALE GENOMIC DNA]</scope>
    <source>
        <strain evidence="2">DSM 25329</strain>
    </source>
</reference>
<evidence type="ECO:0000313" key="2">
    <source>
        <dbReference type="Proteomes" id="UP000198748"/>
    </source>
</evidence>
<dbReference type="AlphaFoldDB" id="A0A1G8CIJ2"/>
<dbReference type="EMBL" id="FNAN01000038">
    <property type="protein sequence ID" value="SDH45252.1"/>
    <property type="molecule type" value="Genomic_DNA"/>
</dbReference>
<sequence length="81" mass="9685">MEREILIFILSRRNRVSIRTLVHWRDRHYWDEVVQDDGEGVSNMLSLLLHKGYLAYAEFEDNASSWWGYYVTDTGIAYLNE</sequence>
<gene>
    <name evidence="1" type="ORF">SAMN04487996_1389</name>
</gene>